<evidence type="ECO:0000256" key="7">
    <source>
        <dbReference type="ARBA" id="ARBA00023065"/>
    </source>
</evidence>
<evidence type="ECO:0000256" key="1">
    <source>
        <dbReference type="ARBA" id="ARBA00004651"/>
    </source>
</evidence>
<dbReference type="EMBL" id="CP001994">
    <property type="protein sequence ID" value="ADE37073.1"/>
    <property type="molecule type" value="Genomic_DNA"/>
</dbReference>
<gene>
    <name evidence="10" type="ordered locus">Mmah_1577</name>
</gene>
<evidence type="ECO:0000256" key="9">
    <source>
        <dbReference type="SAM" id="Phobius"/>
    </source>
</evidence>
<keyword evidence="4" id="KW-1003">Cell membrane</keyword>
<dbReference type="GO" id="GO:0008324">
    <property type="term" value="F:monoatomic cation transmembrane transporter activity"/>
    <property type="evidence" value="ECO:0007669"/>
    <property type="project" value="InterPro"/>
</dbReference>
<evidence type="ECO:0000256" key="8">
    <source>
        <dbReference type="ARBA" id="ARBA00023136"/>
    </source>
</evidence>
<dbReference type="GO" id="GO:0005886">
    <property type="term" value="C:plasma membrane"/>
    <property type="evidence" value="ECO:0007669"/>
    <property type="project" value="UniProtKB-SubCell"/>
</dbReference>
<dbReference type="PANTHER" id="PTHR32024">
    <property type="entry name" value="TRK SYSTEM POTASSIUM UPTAKE PROTEIN TRKG-RELATED"/>
    <property type="match status" value="1"/>
</dbReference>
<proteinExistence type="inferred from homology"/>
<keyword evidence="7" id="KW-0406">Ion transport</keyword>
<feature type="transmembrane region" description="Helical" evidence="9">
    <location>
        <begin position="184"/>
        <end position="211"/>
    </location>
</feature>
<evidence type="ECO:0000313" key="11">
    <source>
        <dbReference type="Proteomes" id="UP000001059"/>
    </source>
</evidence>
<feature type="transmembrane region" description="Helical" evidence="9">
    <location>
        <begin position="138"/>
        <end position="163"/>
    </location>
</feature>
<evidence type="ECO:0000256" key="6">
    <source>
        <dbReference type="ARBA" id="ARBA00022989"/>
    </source>
</evidence>
<feature type="transmembrane region" description="Helical" evidence="9">
    <location>
        <begin position="16"/>
        <end position="38"/>
    </location>
</feature>
<keyword evidence="6 9" id="KW-1133">Transmembrane helix</keyword>
<reference evidence="10 11" key="1">
    <citation type="submission" date="2010-03" db="EMBL/GenBank/DDBJ databases">
        <title>The complete genome of Methanohalophilus mahii DSM 5219.</title>
        <authorList>
            <consortium name="US DOE Joint Genome Institute (JGI-PGF)"/>
            <person name="Lucas S."/>
            <person name="Copeland A."/>
            <person name="Lapidus A."/>
            <person name="Glavina del Rio T."/>
            <person name="Dalin E."/>
            <person name="Tice H."/>
            <person name="Bruce D."/>
            <person name="Goodwin L."/>
            <person name="Pitluck S."/>
            <person name="Kyrpides N."/>
            <person name="Mavromatis K."/>
            <person name="Ivanova N."/>
            <person name="Lykidis A."/>
            <person name="Saunders E."/>
            <person name="Brettin T."/>
            <person name="Detter J.C."/>
            <person name="Han C."/>
            <person name="Land M."/>
            <person name="Hauser L."/>
            <person name="Markowitz V."/>
            <person name="Cheng J.-F."/>
            <person name="Hugenholtz P."/>
            <person name="Woyke T."/>
            <person name="Wu D."/>
            <person name="Spring S."/>
            <person name="Schneider S."/>
            <person name="Schroeder M."/>
            <person name="Klenk H.-P."/>
            <person name="Eisen J.A."/>
        </authorList>
    </citation>
    <scope>NUCLEOTIDE SEQUENCE [LARGE SCALE GENOMIC DNA]</scope>
    <source>
        <strain evidence="11">ATCC 35705 / DSM 5219 / SLP</strain>
    </source>
</reference>
<keyword evidence="11" id="KW-1185">Reference proteome</keyword>
<protein>
    <submittedName>
        <fullName evidence="10">Cation transporter</fullName>
    </submittedName>
</protein>
<evidence type="ECO:0000256" key="4">
    <source>
        <dbReference type="ARBA" id="ARBA00022475"/>
    </source>
</evidence>
<feature type="transmembrane region" description="Helical" evidence="9">
    <location>
        <begin position="77"/>
        <end position="96"/>
    </location>
</feature>
<dbReference type="AlphaFoldDB" id="D5E7D5"/>
<accession>D5E7D5</accession>
<dbReference type="GO" id="GO:0030001">
    <property type="term" value="P:metal ion transport"/>
    <property type="evidence" value="ECO:0007669"/>
    <property type="project" value="UniProtKB-ARBA"/>
</dbReference>
<dbReference type="Pfam" id="PF02386">
    <property type="entry name" value="TrkH"/>
    <property type="match status" value="1"/>
</dbReference>
<keyword evidence="8 9" id="KW-0472">Membrane</keyword>
<feature type="transmembrane region" description="Helical" evidence="9">
    <location>
        <begin position="44"/>
        <end position="65"/>
    </location>
</feature>
<keyword evidence="5 9" id="KW-0812">Transmembrane</keyword>
<comment type="similarity">
    <text evidence="2">Belongs to the TrkH potassium transport family.</text>
</comment>
<organism evidence="10 11">
    <name type="scientific">Methanohalophilus mahii (strain ATCC 35705 / DSM 5219 / SLP)</name>
    <dbReference type="NCBI Taxonomy" id="547558"/>
    <lineage>
        <taxon>Archaea</taxon>
        <taxon>Methanobacteriati</taxon>
        <taxon>Methanobacteriota</taxon>
        <taxon>Stenosarchaea group</taxon>
        <taxon>Methanomicrobia</taxon>
        <taxon>Methanosarcinales</taxon>
        <taxon>Methanosarcinaceae</taxon>
        <taxon>Methanohalophilus</taxon>
    </lineage>
</organism>
<dbReference type="OrthoDB" id="111943at2157"/>
<comment type="subcellular location">
    <subcellularLocation>
        <location evidence="1">Cell membrane</location>
        <topology evidence="1">Multi-pass membrane protein</topology>
    </subcellularLocation>
</comment>
<feature type="transmembrane region" description="Helical" evidence="9">
    <location>
        <begin position="388"/>
        <end position="410"/>
    </location>
</feature>
<dbReference type="GeneID" id="8983754"/>
<evidence type="ECO:0000256" key="2">
    <source>
        <dbReference type="ARBA" id="ARBA00009137"/>
    </source>
</evidence>
<evidence type="ECO:0000313" key="10">
    <source>
        <dbReference type="EMBL" id="ADE37073.1"/>
    </source>
</evidence>
<dbReference type="InterPro" id="IPR003445">
    <property type="entry name" value="Cat_transpt"/>
</dbReference>
<dbReference type="RefSeq" id="WP_013038015.1">
    <property type="nucleotide sequence ID" value="NC_014002.1"/>
</dbReference>
<dbReference type="KEGG" id="mmh:Mmah_1577"/>
<feature type="transmembrane region" description="Helical" evidence="9">
    <location>
        <begin position="231"/>
        <end position="251"/>
    </location>
</feature>
<feature type="transmembrane region" description="Helical" evidence="9">
    <location>
        <begin position="272"/>
        <end position="289"/>
    </location>
</feature>
<dbReference type="HOGENOM" id="CLU_030708_3_0_2"/>
<feature type="transmembrane region" description="Helical" evidence="9">
    <location>
        <begin position="443"/>
        <end position="467"/>
    </location>
</feature>
<evidence type="ECO:0000256" key="5">
    <source>
        <dbReference type="ARBA" id="ARBA00022692"/>
    </source>
</evidence>
<dbReference type="STRING" id="547558.Mmah_1577"/>
<dbReference type="PANTHER" id="PTHR32024:SF2">
    <property type="entry name" value="TRK SYSTEM POTASSIUM UPTAKE PROTEIN TRKG-RELATED"/>
    <property type="match status" value="1"/>
</dbReference>
<keyword evidence="3" id="KW-0813">Transport</keyword>
<evidence type="ECO:0000256" key="3">
    <source>
        <dbReference type="ARBA" id="ARBA00022448"/>
    </source>
</evidence>
<sequence precursor="true">MYELVSPINTYAVAKYIGYLLMIFALVLTVPVGAALLLGDFSSAYYYALTSIITGMLGFAIYKVLPEYELETKDAIVLAALAFPLISVVSSIPMSLTTGMPFIDAFFESVSATTTTGLSVAPTDAGPVFLFSRAWSQWVGGIGIILIALSVFVNPGASAFRIYKAYSGEKPIKPTVVSTTRLIGKIYVAITVIATAILLLSGMSLFDAIAHGLSSVSTGGFSTRPGSVGEFGHILVPLTIAIACIMGAINFELYPEVLKNPKKIAENLELRYFFIIAGIGTLIFTFSILQDPGIQLGTTEIAFQVISALTTAGFSTLDMSVLPDSSKAALSGLMWIGGSIGSTAGGIKIFRLIVLAGLIRFVFLRFFLPKETVTPFRIRGRIIENDEMYQITVFVALYVVIVIVSTYILMLHGIGTENAIFEVSSALGTVGLSAGVTDATMPSILKLVLCFDMLLGRIEIIPILILFMPRTWIQGAR</sequence>
<name>D5E7D5_METMS</name>
<dbReference type="Proteomes" id="UP000001059">
    <property type="component" value="Chromosome"/>
</dbReference>
<feature type="transmembrane region" description="Helical" evidence="9">
    <location>
        <begin position="349"/>
        <end position="368"/>
    </location>
</feature>